<feature type="transmembrane region" description="Helical" evidence="15">
    <location>
        <begin position="794"/>
        <end position="816"/>
    </location>
</feature>
<name>A0A0H5MI68_YERIN</name>
<evidence type="ECO:0000256" key="15">
    <source>
        <dbReference type="RuleBase" id="RU365021"/>
    </source>
</evidence>
<keyword evidence="15" id="KW-0732">Signal</keyword>
<dbReference type="NCBIfam" id="NF008324">
    <property type="entry name" value="PRK11114.1-2"/>
    <property type="match status" value="1"/>
</dbReference>
<dbReference type="GO" id="GO:0030244">
    <property type="term" value="P:cellulose biosynthetic process"/>
    <property type="evidence" value="ECO:0007669"/>
    <property type="project" value="UniProtKB-KW"/>
</dbReference>
<evidence type="ECO:0000256" key="9">
    <source>
        <dbReference type="ARBA" id="ARBA00022636"/>
    </source>
</evidence>
<evidence type="ECO:0000256" key="12">
    <source>
        <dbReference type="ARBA" id="ARBA00022989"/>
    </source>
</evidence>
<evidence type="ECO:0000256" key="13">
    <source>
        <dbReference type="ARBA" id="ARBA00023136"/>
    </source>
</evidence>
<evidence type="ECO:0000256" key="8">
    <source>
        <dbReference type="ARBA" id="ARBA00022519"/>
    </source>
</evidence>
<keyword evidence="11 15" id="KW-0135">Cellulose biosynthesis</keyword>
<organism evidence="17 18">
    <name type="scientific">Yersinia intermedia</name>
    <dbReference type="NCBI Taxonomy" id="631"/>
    <lineage>
        <taxon>Bacteria</taxon>
        <taxon>Pseudomonadati</taxon>
        <taxon>Pseudomonadota</taxon>
        <taxon>Gammaproteobacteria</taxon>
        <taxon>Enterobacterales</taxon>
        <taxon>Yersiniaceae</taxon>
        <taxon>Yersinia</taxon>
    </lineage>
</organism>
<evidence type="ECO:0000256" key="1">
    <source>
        <dbReference type="ARBA" id="ARBA00002057"/>
    </source>
</evidence>
<feature type="signal peptide" evidence="15">
    <location>
        <begin position="1"/>
        <end position="32"/>
    </location>
</feature>
<gene>
    <name evidence="17" type="primary">bcsB</name>
    <name evidence="17" type="ORF">ERS008476_03831</name>
</gene>
<dbReference type="InterPro" id="IPR018513">
    <property type="entry name" value="Cell_synthase_bac"/>
</dbReference>
<dbReference type="GO" id="GO:0005886">
    <property type="term" value="C:plasma membrane"/>
    <property type="evidence" value="ECO:0007669"/>
    <property type="project" value="UniProtKB-SubCell"/>
</dbReference>
<dbReference type="Proteomes" id="UP000043316">
    <property type="component" value="Unassembled WGS sequence"/>
</dbReference>
<evidence type="ECO:0000313" key="17">
    <source>
        <dbReference type="EMBL" id="CRY56786.1"/>
    </source>
</evidence>
<keyword evidence="8 15" id="KW-0997">Cell inner membrane</keyword>
<evidence type="ECO:0000256" key="3">
    <source>
        <dbReference type="ARBA" id="ARBA00005186"/>
    </source>
</evidence>
<dbReference type="GO" id="GO:0006011">
    <property type="term" value="P:UDP-alpha-D-glucose metabolic process"/>
    <property type="evidence" value="ECO:0007669"/>
    <property type="project" value="InterPro"/>
</dbReference>
<dbReference type="PANTHER" id="PTHR39083">
    <property type="entry name" value="CYCLIC DI-GMP-BINDING PROTEIN"/>
    <property type="match status" value="1"/>
</dbReference>
<comment type="similarity">
    <text evidence="4 15">Belongs to the AcsB/BcsB family.</text>
</comment>
<dbReference type="UniPathway" id="UPA00694"/>
<evidence type="ECO:0000256" key="14">
    <source>
        <dbReference type="ARBA" id="ARBA00033444"/>
    </source>
</evidence>
<evidence type="ECO:0000313" key="18">
    <source>
        <dbReference type="Proteomes" id="UP000043316"/>
    </source>
</evidence>
<dbReference type="Gene3D" id="2.60.120.260">
    <property type="entry name" value="Galactose-binding domain-like"/>
    <property type="match status" value="2"/>
</dbReference>
<protein>
    <recommendedName>
        <fullName evidence="6 15">Cyclic di-GMP-binding protein</fullName>
    </recommendedName>
    <alternativeName>
        <fullName evidence="14 15">Cellulose synthase regulatory subunit</fullName>
    </alternativeName>
</protein>
<accession>A0A0H5MI68</accession>
<evidence type="ECO:0000256" key="7">
    <source>
        <dbReference type="ARBA" id="ARBA00022475"/>
    </source>
</evidence>
<keyword evidence="13 15" id="KW-0472">Membrane</keyword>
<reference evidence="18" key="1">
    <citation type="submission" date="2015-03" db="EMBL/GenBank/DDBJ databases">
        <authorList>
            <consortium name="Pathogen Informatics"/>
        </authorList>
    </citation>
    <scope>NUCLEOTIDE SEQUENCE [LARGE SCALE GENOMIC DNA]</scope>
    <source>
        <strain evidence="18">R148</strain>
    </source>
</reference>
<keyword evidence="7 15" id="KW-1003">Cell membrane</keyword>
<comment type="subcellular location">
    <subcellularLocation>
        <location evidence="2">Cell inner membrane</location>
        <topology evidence="2">Single-pass membrane protein</topology>
    </subcellularLocation>
</comment>
<dbReference type="EMBL" id="CWJI01000017">
    <property type="protein sequence ID" value="CRY56786.1"/>
    <property type="molecule type" value="Genomic_DNA"/>
</dbReference>
<comment type="pathway">
    <text evidence="3 15">Glycan metabolism; bacterial cellulose biosynthesis.</text>
</comment>
<dbReference type="PRINTS" id="PR01440">
    <property type="entry name" value="CELLSNTHASEB"/>
</dbReference>
<keyword evidence="12 15" id="KW-1133">Transmembrane helix</keyword>
<sequence>MKVILSKLLPSVWFAAVMVSGSLMFMPVSGFAADTVSSAGQQTTDAVTEGDFPLLPRPQGESTSAGGMGSGETALPSESYPAPVSAPENSLPPDAAIAAPNTGTSTLVTRPASYNALVNTNITVKDMGQPNGLLLSGGQLQSGIVFTLPNDLVITHAKLSLALKISPELASKNYNLQLMLNGQPLGAIPLNQSSDKSAVYQVDVPAAMIVATNNLSMSITGDNNALQCETDQLNKFWVSILPTSSIHLEGQQLNLGRNLGILPRPFFDIMQMKETKVAMAFPANIRADIIAAAAGVASWFGYQANYRDIDFPVQFDSLPEGNGILFGKPGEHIGDLILPESNGPSLQLIDNPINPVAKLLLVIGRNDGELRQAVWRLTSEDLPQDVSSLEVKPQSIPKSLPYDAPRWINTEHPVLLKSLVPNLDALTANGIYHDGIRVGFRAAPDLFMWDGETIPIHIGYRFPIENWIDENTSQLNVSINDTFLYNLPVNKKGLVETLWRKMGGDTRQESYSLRLAPYLIYGDNQLEFYFAINPKAGTPCNVLNNNNIKSRIEPDSYIDLSHTYHFTLLPNLSYFVGASFPFTRLADFSQTLIILPEKPNKTEVRTLLDLAARAGNSTGKPIINVRIKLGIPANARDDSLFTDNDILVVSVLERADFIQTLFTGTSFNLENGILSVKAPSTVEKVVDYLTGFWFRQQVEADRYLSSTDNWRGFLSFRSTWNPQKVVVMATATGDDQLVNIHGDLKSSTVNAGVRGDLAIITNENGVRSFSVGEQFPRGELPWYQMIVWYASQHIVILALLALLVSAMIGLSMYGLLKRRAALRLGKDPEK</sequence>
<dbReference type="PANTHER" id="PTHR39083:SF1">
    <property type="entry name" value="CYCLIC DI-GMP-BINDING PROTEIN"/>
    <property type="match status" value="1"/>
</dbReference>
<dbReference type="InterPro" id="IPR003920">
    <property type="entry name" value="Cell_synth_B"/>
</dbReference>
<evidence type="ECO:0000256" key="4">
    <source>
        <dbReference type="ARBA" id="ARBA00010714"/>
    </source>
</evidence>
<dbReference type="Pfam" id="PF03170">
    <property type="entry name" value="BcsB"/>
    <property type="match status" value="1"/>
</dbReference>
<evidence type="ECO:0000256" key="16">
    <source>
        <dbReference type="SAM" id="MobiDB-lite"/>
    </source>
</evidence>
<proteinExistence type="inferred from homology"/>
<evidence type="ECO:0000256" key="10">
    <source>
        <dbReference type="ARBA" id="ARBA00022692"/>
    </source>
</evidence>
<evidence type="ECO:0000256" key="2">
    <source>
        <dbReference type="ARBA" id="ARBA00004377"/>
    </source>
</evidence>
<evidence type="ECO:0000256" key="5">
    <source>
        <dbReference type="ARBA" id="ARBA00011437"/>
    </source>
</evidence>
<dbReference type="AlphaFoldDB" id="A0A0H5MI68"/>
<feature type="chain" id="PRO_5015215252" description="Cyclic di-GMP-binding protein" evidence="15">
    <location>
        <begin position="33"/>
        <end position="830"/>
    </location>
</feature>
<comment type="function">
    <text evidence="1 15">Binds the cellulose synthase activator, bis-(3'-5') cyclic diguanylic acid (c-di-GMP).</text>
</comment>
<evidence type="ECO:0000256" key="11">
    <source>
        <dbReference type="ARBA" id="ARBA00022916"/>
    </source>
</evidence>
<comment type="subunit">
    <text evidence="5 15">Tightly associated with the cellulose synthase catalytic subunit.</text>
</comment>
<feature type="region of interest" description="Disordered" evidence="16">
    <location>
        <begin position="42"/>
        <end position="98"/>
    </location>
</feature>
<keyword evidence="10 15" id="KW-0812">Transmembrane</keyword>
<dbReference type="RefSeq" id="WP_230822819.1">
    <property type="nucleotide sequence ID" value="NZ_CWJI01000017.1"/>
</dbReference>
<keyword evidence="9 15" id="KW-0973">c-di-GMP</keyword>
<evidence type="ECO:0000256" key="6">
    <source>
        <dbReference type="ARBA" id="ARBA00021844"/>
    </source>
</evidence>